<evidence type="ECO:0000313" key="4">
    <source>
        <dbReference type="Proteomes" id="UP000792457"/>
    </source>
</evidence>
<dbReference type="OrthoDB" id="9990982at2759"/>
<dbReference type="Pfam" id="PF00058">
    <property type="entry name" value="Ldl_recept_b"/>
    <property type="match status" value="1"/>
</dbReference>
<organism evidence="3 4">
    <name type="scientific">Ladona fulva</name>
    <name type="common">Scarce chaser dragonfly</name>
    <name type="synonym">Libellula fulva</name>
    <dbReference type="NCBI Taxonomy" id="123851"/>
    <lineage>
        <taxon>Eukaryota</taxon>
        <taxon>Metazoa</taxon>
        <taxon>Ecdysozoa</taxon>
        <taxon>Arthropoda</taxon>
        <taxon>Hexapoda</taxon>
        <taxon>Insecta</taxon>
        <taxon>Pterygota</taxon>
        <taxon>Palaeoptera</taxon>
        <taxon>Odonata</taxon>
        <taxon>Epiprocta</taxon>
        <taxon>Anisoptera</taxon>
        <taxon>Libelluloidea</taxon>
        <taxon>Libellulidae</taxon>
        <taxon>Ladona</taxon>
    </lineage>
</organism>
<dbReference type="PROSITE" id="PS51120">
    <property type="entry name" value="LDLRB"/>
    <property type="match status" value="1"/>
</dbReference>
<dbReference type="InterPro" id="IPR011042">
    <property type="entry name" value="6-blade_b-propeller_TolB-like"/>
</dbReference>
<gene>
    <name evidence="3" type="ORF">J437_LFUL001045</name>
</gene>
<dbReference type="GO" id="GO:0005886">
    <property type="term" value="C:plasma membrane"/>
    <property type="evidence" value="ECO:0007669"/>
    <property type="project" value="TreeGrafter"/>
</dbReference>
<dbReference type="PANTHER" id="PTHR46513:SF13">
    <property type="entry name" value="EGF-LIKE DOMAIN-CONTAINING PROTEIN"/>
    <property type="match status" value="1"/>
</dbReference>
<name>A0A8K0KE82_LADFU</name>
<sequence length="225" mass="25880">MYSRVLRIDSIHMFDEFNLNAPFPSIQSKDFMRNAIGLSFDYKTKRIFYSDIQRGSINAVYFNGTGHSVIVERQGSVEGLAFESVNRVLYWTCNNDATISCIPIDKGTDASVKTVITLGNNDKPRGIAVDSCKRRIYWTNWNSHHPAIQRAYWDGNDLESIITTDIRMPNALALDHKAQKIYWGDARLDKIERAEYDGSKRVVRKLPFIRVENSNSTLFRKAQYL</sequence>
<dbReference type="PANTHER" id="PTHR46513">
    <property type="entry name" value="VITELLOGENIN RECEPTOR-LIKE PROTEIN-RELATED-RELATED"/>
    <property type="match status" value="1"/>
</dbReference>
<dbReference type="GO" id="GO:0017147">
    <property type="term" value="F:Wnt-protein binding"/>
    <property type="evidence" value="ECO:0007669"/>
    <property type="project" value="TreeGrafter"/>
</dbReference>
<keyword evidence="1" id="KW-0245">EGF-like domain</keyword>
<comment type="caution">
    <text evidence="3">The sequence shown here is derived from an EMBL/GenBank/DDBJ whole genome shotgun (WGS) entry which is preliminary data.</text>
</comment>
<evidence type="ECO:0000256" key="1">
    <source>
        <dbReference type="ARBA" id="ARBA00022536"/>
    </source>
</evidence>
<proteinExistence type="predicted"/>
<dbReference type="GO" id="GO:0060070">
    <property type="term" value="P:canonical Wnt signaling pathway"/>
    <property type="evidence" value="ECO:0007669"/>
    <property type="project" value="TreeGrafter"/>
</dbReference>
<dbReference type="SMART" id="SM00135">
    <property type="entry name" value="LY"/>
    <property type="match status" value="4"/>
</dbReference>
<evidence type="ECO:0000256" key="2">
    <source>
        <dbReference type="PROSITE-ProRule" id="PRU00461"/>
    </source>
</evidence>
<dbReference type="Gene3D" id="2.120.10.30">
    <property type="entry name" value="TolB, C-terminal domain"/>
    <property type="match status" value="1"/>
</dbReference>
<dbReference type="EMBL" id="KZ308731">
    <property type="protein sequence ID" value="KAG8233634.1"/>
    <property type="molecule type" value="Genomic_DNA"/>
</dbReference>
<dbReference type="GO" id="GO:0042813">
    <property type="term" value="F:Wnt receptor activity"/>
    <property type="evidence" value="ECO:0007669"/>
    <property type="project" value="TreeGrafter"/>
</dbReference>
<dbReference type="InterPro" id="IPR000033">
    <property type="entry name" value="LDLR_classB_rpt"/>
</dbReference>
<feature type="repeat" description="LDL-receptor class B" evidence="2">
    <location>
        <begin position="134"/>
        <end position="178"/>
    </location>
</feature>
<reference evidence="3" key="1">
    <citation type="submission" date="2013-04" db="EMBL/GenBank/DDBJ databases">
        <authorList>
            <person name="Qu J."/>
            <person name="Murali S.C."/>
            <person name="Bandaranaike D."/>
            <person name="Bellair M."/>
            <person name="Blankenburg K."/>
            <person name="Chao H."/>
            <person name="Dinh H."/>
            <person name="Doddapaneni H."/>
            <person name="Downs B."/>
            <person name="Dugan-Rocha S."/>
            <person name="Elkadiri S."/>
            <person name="Gnanaolivu R.D."/>
            <person name="Hernandez B."/>
            <person name="Javaid M."/>
            <person name="Jayaseelan J.C."/>
            <person name="Lee S."/>
            <person name="Li M."/>
            <person name="Ming W."/>
            <person name="Munidasa M."/>
            <person name="Muniz J."/>
            <person name="Nguyen L."/>
            <person name="Ongeri F."/>
            <person name="Osuji N."/>
            <person name="Pu L.-L."/>
            <person name="Puazo M."/>
            <person name="Qu C."/>
            <person name="Quiroz J."/>
            <person name="Raj R."/>
            <person name="Weissenberger G."/>
            <person name="Xin Y."/>
            <person name="Zou X."/>
            <person name="Han Y."/>
            <person name="Richards S."/>
            <person name="Worley K."/>
            <person name="Muzny D."/>
            <person name="Gibbs R."/>
        </authorList>
    </citation>
    <scope>NUCLEOTIDE SEQUENCE</scope>
    <source>
        <strain evidence="3">Sampled in the wild</strain>
    </source>
</reference>
<reference evidence="3" key="2">
    <citation type="submission" date="2017-10" db="EMBL/GenBank/DDBJ databases">
        <title>Ladona fulva Genome sequencing and assembly.</title>
        <authorList>
            <person name="Murali S."/>
            <person name="Richards S."/>
            <person name="Bandaranaike D."/>
            <person name="Bellair M."/>
            <person name="Blankenburg K."/>
            <person name="Chao H."/>
            <person name="Dinh H."/>
            <person name="Doddapaneni H."/>
            <person name="Dugan-Rocha S."/>
            <person name="Elkadiri S."/>
            <person name="Gnanaolivu R."/>
            <person name="Hernandez B."/>
            <person name="Skinner E."/>
            <person name="Javaid M."/>
            <person name="Lee S."/>
            <person name="Li M."/>
            <person name="Ming W."/>
            <person name="Munidasa M."/>
            <person name="Muniz J."/>
            <person name="Nguyen L."/>
            <person name="Hughes D."/>
            <person name="Osuji N."/>
            <person name="Pu L.-L."/>
            <person name="Puazo M."/>
            <person name="Qu C."/>
            <person name="Quiroz J."/>
            <person name="Raj R."/>
            <person name="Weissenberger G."/>
            <person name="Xin Y."/>
            <person name="Zou X."/>
            <person name="Han Y."/>
            <person name="Worley K."/>
            <person name="Muzny D."/>
            <person name="Gibbs R."/>
        </authorList>
    </citation>
    <scope>NUCLEOTIDE SEQUENCE</scope>
    <source>
        <strain evidence="3">Sampled in the wild</strain>
    </source>
</reference>
<dbReference type="InterPro" id="IPR050778">
    <property type="entry name" value="Cueball_EGF_LRP_Nidogen"/>
</dbReference>
<keyword evidence="4" id="KW-1185">Reference proteome</keyword>
<evidence type="ECO:0000313" key="3">
    <source>
        <dbReference type="EMBL" id="KAG8233634.1"/>
    </source>
</evidence>
<dbReference type="Proteomes" id="UP000792457">
    <property type="component" value="Unassembled WGS sequence"/>
</dbReference>
<protein>
    <submittedName>
        <fullName evidence="3">Uncharacterized protein</fullName>
    </submittedName>
</protein>
<accession>A0A8K0KE82</accession>
<dbReference type="AlphaFoldDB" id="A0A8K0KE82"/>
<dbReference type="SUPFAM" id="SSF63825">
    <property type="entry name" value="YWTD domain"/>
    <property type="match status" value="1"/>
</dbReference>